<feature type="domain" description="SRA1/Sec31" evidence="2">
    <location>
        <begin position="86"/>
        <end position="217"/>
    </location>
</feature>
<gene>
    <name evidence="3" type="ORF">G9C98_003304</name>
</gene>
<accession>A0A8J5QYT9</accession>
<reference evidence="3" key="2">
    <citation type="submission" date="2021-04" db="EMBL/GenBank/DDBJ databases">
        <title>Genome-wide patterns of bracovirus chromosomal integration into multiple host tissues during parasitism.</title>
        <authorList>
            <person name="Chebbi M.A.C."/>
        </authorList>
    </citation>
    <scope>NUCLEOTIDE SEQUENCE</scope>
    <source>
        <tissue evidence="3">Whole body</tissue>
    </source>
</reference>
<dbReference type="InterPro" id="IPR040243">
    <property type="entry name" value="Steroid_recept_RNA_1"/>
</dbReference>
<dbReference type="OrthoDB" id="5982138at2759"/>
<dbReference type="InterPro" id="IPR009917">
    <property type="entry name" value="SRA1/Sec31"/>
</dbReference>
<sequence>MEEKKDEVVSTQKKLQASHDPGWNDPPKWAFTPTPATGSTSTKRLLNKRVAFPLNSSTGPASQSSQVSGSNLPPSMLPSPGPGQVLTSAPHAPLLAPSKISADATSSTVDKQQSLTDSINNFQKIIDSKLENGNKTEEVRRRLDVMKSMWLDDKLNSQIHEKMLELSKALLRNDIETADKIHVFLMTNHTALCNAWISAIRYLILALKDKNFSENTNTQHEPTLGCCVSREPGGSRRRQESPSPAGRAYTAGAAATRELGVPSSSFKATAERIFSVVTLQPYARVRLLRRLYSNNIGVRLAVFVNVEELSTGDLVAGRAIPLRDTCKHQNVNARGCECLELD</sequence>
<dbReference type="GO" id="GO:0005634">
    <property type="term" value="C:nucleus"/>
    <property type="evidence" value="ECO:0007669"/>
    <property type="project" value="TreeGrafter"/>
</dbReference>
<reference evidence="3" key="1">
    <citation type="submission" date="2020-03" db="EMBL/GenBank/DDBJ databases">
        <authorList>
            <person name="Chebbi M.A."/>
            <person name="Drezen J.M."/>
        </authorList>
    </citation>
    <scope>NUCLEOTIDE SEQUENCE</scope>
    <source>
        <tissue evidence="3">Whole body</tissue>
    </source>
</reference>
<dbReference type="GO" id="GO:0006357">
    <property type="term" value="P:regulation of transcription by RNA polymerase II"/>
    <property type="evidence" value="ECO:0007669"/>
    <property type="project" value="InterPro"/>
</dbReference>
<feature type="region of interest" description="Disordered" evidence="1">
    <location>
        <begin position="1"/>
        <end position="90"/>
    </location>
</feature>
<name>A0A8J5QYT9_9HYME</name>
<dbReference type="Pfam" id="PF07304">
    <property type="entry name" value="SRA1"/>
    <property type="match status" value="1"/>
</dbReference>
<feature type="compositionally biased region" description="Polar residues" evidence="1">
    <location>
        <begin position="34"/>
        <end position="44"/>
    </location>
</feature>
<organism evidence="3 4">
    <name type="scientific">Cotesia typhae</name>
    <dbReference type="NCBI Taxonomy" id="2053667"/>
    <lineage>
        <taxon>Eukaryota</taxon>
        <taxon>Metazoa</taxon>
        <taxon>Ecdysozoa</taxon>
        <taxon>Arthropoda</taxon>
        <taxon>Hexapoda</taxon>
        <taxon>Insecta</taxon>
        <taxon>Pterygota</taxon>
        <taxon>Neoptera</taxon>
        <taxon>Endopterygota</taxon>
        <taxon>Hymenoptera</taxon>
        <taxon>Apocrita</taxon>
        <taxon>Ichneumonoidea</taxon>
        <taxon>Braconidae</taxon>
        <taxon>Microgastrinae</taxon>
        <taxon>Cotesia</taxon>
    </lineage>
</organism>
<protein>
    <recommendedName>
        <fullName evidence="2">SRA1/Sec31 domain-containing protein</fullName>
    </recommendedName>
</protein>
<dbReference type="Proteomes" id="UP000729913">
    <property type="component" value="Unassembled WGS sequence"/>
</dbReference>
<evidence type="ECO:0000256" key="1">
    <source>
        <dbReference type="SAM" id="MobiDB-lite"/>
    </source>
</evidence>
<feature type="compositionally biased region" description="Polar residues" evidence="1">
    <location>
        <begin position="54"/>
        <end position="67"/>
    </location>
</feature>
<evidence type="ECO:0000313" key="3">
    <source>
        <dbReference type="EMBL" id="KAG8038997.1"/>
    </source>
</evidence>
<feature type="region of interest" description="Disordered" evidence="1">
    <location>
        <begin position="217"/>
        <end position="249"/>
    </location>
</feature>
<dbReference type="PANTHER" id="PTHR18834">
    <property type="entry name" value="STEROID RECEPTOR RNA ACTIVATOR 1"/>
    <property type="match status" value="1"/>
</dbReference>
<dbReference type="EMBL" id="JAAOIC020000039">
    <property type="protein sequence ID" value="KAG8038997.1"/>
    <property type="molecule type" value="Genomic_DNA"/>
</dbReference>
<proteinExistence type="predicted"/>
<dbReference type="GO" id="GO:0003713">
    <property type="term" value="F:transcription coactivator activity"/>
    <property type="evidence" value="ECO:0007669"/>
    <property type="project" value="InterPro"/>
</dbReference>
<keyword evidence="4" id="KW-1185">Reference proteome</keyword>
<evidence type="ECO:0000313" key="4">
    <source>
        <dbReference type="Proteomes" id="UP000729913"/>
    </source>
</evidence>
<dbReference type="AlphaFoldDB" id="A0A8J5QYT9"/>
<evidence type="ECO:0000259" key="2">
    <source>
        <dbReference type="Pfam" id="PF07304"/>
    </source>
</evidence>
<comment type="caution">
    <text evidence="3">The sequence shown here is derived from an EMBL/GenBank/DDBJ whole genome shotgun (WGS) entry which is preliminary data.</text>
</comment>
<dbReference type="PANTHER" id="PTHR18834:SF2">
    <property type="entry name" value="STEROID RECEPTOR RNA ACTIVATOR 1"/>
    <property type="match status" value="1"/>
</dbReference>